<dbReference type="AlphaFoldDB" id="A0A418SXR3"/>
<dbReference type="Proteomes" id="UP000284202">
    <property type="component" value="Unassembled WGS sequence"/>
</dbReference>
<evidence type="ECO:0000313" key="1">
    <source>
        <dbReference type="EMBL" id="RJE85754.1"/>
    </source>
</evidence>
<dbReference type="OrthoDB" id="7869495at2"/>
<proteinExistence type="predicted"/>
<sequence length="75" mass="8140">MTISAEAQDNPSKKSPAGKKAYVLYAPLDLEQQVLGDAGRQIEAVAFALAKRVPAKKIGELMEIAARIQKFRIKG</sequence>
<protein>
    <submittedName>
        <fullName evidence="1">Uncharacterized protein</fullName>
    </submittedName>
</protein>
<keyword evidence="2" id="KW-1185">Reference proteome</keyword>
<evidence type="ECO:0000313" key="2">
    <source>
        <dbReference type="Proteomes" id="UP000284202"/>
    </source>
</evidence>
<organism evidence="1 2">
    <name type="scientific">Paracoccus onubensis</name>
    <dbReference type="NCBI Taxonomy" id="1675788"/>
    <lineage>
        <taxon>Bacteria</taxon>
        <taxon>Pseudomonadati</taxon>
        <taxon>Pseudomonadota</taxon>
        <taxon>Alphaproteobacteria</taxon>
        <taxon>Rhodobacterales</taxon>
        <taxon>Paracoccaceae</taxon>
        <taxon>Paracoccus</taxon>
    </lineage>
</organism>
<accession>A0A418SXR3</accession>
<comment type="caution">
    <text evidence="1">The sequence shown here is derived from an EMBL/GenBank/DDBJ whole genome shotgun (WGS) entry which is preliminary data.</text>
</comment>
<dbReference type="EMBL" id="QZCG01000005">
    <property type="protein sequence ID" value="RJE85754.1"/>
    <property type="molecule type" value="Genomic_DNA"/>
</dbReference>
<gene>
    <name evidence="1" type="ORF">D3P04_08300</name>
</gene>
<reference evidence="2" key="1">
    <citation type="submission" date="2018-09" db="EMBL/GenBank/DDBJ databases">
        <title>Acidovorax cavernicola nov. sp. isolated from Gruta de las Maravillas (Aracena, Spain).</title>
        <authorList>
            <person name="Jurado V."/>
            <person name="Gutierrez-Patricio S."/>
            <person name="Gonzalez-Pimentel J.L."/>
            <person name="Miller A.Z."/>
            <person name="Laiz L."/>
            <person name="Saiz-Jimenez C."/>
        </authorList>
    </citation>
    <scope>NUCLEOTIDE SEQUENCE [LARGE SCALE GENOMIC DNA]</scope>
    <source>
        <strain evidence="2">1011MAR3C25</strain>
    </source>
</reference>
<name>A0A418SXR3_9RHOB</name>
<dbReference type="RefSeq" id="WP_119747781.1">
    <property type="nucleotide sequence ID" value="NZ_QZCG01000005.1"/>
</dbReference>